<accession>A0A6J6PXD0</accession>
<keyword evidence="2" id="KW-1003">Cell membrane</keyword>
<proteinExistence type="predicted"/>
<dbReference type="InterPro" id="IPR001851">
    <property type="entry name" value="ABC_transp_permease"/>
</dbReference>
<protein>
    <submittedName>
        <fullName evidence="8">Unannotated protein</fullName>
    </submittedName>
</protein>
<evidence type="ECO:0000256" key="2">
    <source>
        <dbReference type="ARBA" id="ARBA00022475"/>
    </source>
</evidence>
<evidence type="ECO:0000256" key="5">
    <source>
        <dbReference type="ARBA" id="ARBA00023136"/>
    </source>
</evidence>
<keyword evidence="4 6" id="KW-1133">Transmembrane helix</keyword>
<name>A0A6J6PXD0_9ZZZZ</name>
<feature type="transmembrane region" description="Helical" evidence="6">
    <location>
        <begin position="332"/>
        <end position="352"/>
    </location>
</feature>
<evidence type="ECO:0000313" key="9">
    <source>
        <dbReference type="EMBL" id="CAB4937918.1"/>
    </source>
</evidence>
<dbReference type="GO" id="GO:0015658">
    <property type="term" value="F:branched-chain amino acid transmembrane transporter activity"/>
    <property type="evidence" value="ECO:0007669"/>
    <property type="project" value="InterPro"/>
</dbReference>
<evidence type="ECO:0000313" key="8">
    <source>
        <dbReference type="EMBL" id="CAB4701495.1"/>
    </source>
</evidence>
<evidence type="ECO:0000256" key="4">
    <source>
        <dbReference type="ARBA" id="ARBA00022989"/>
    </source>
</evidence>
<evidence type="ECO:0000313" key="7">
    <source>
        <dbReference type="EMBL" id="CAB4363921.1"/>
    </source>
</evidence>
<dbReference type="EMBL" id="CAESGF010000008">
    <property type="protein sequence ID" value="CAB4363921.1"/>
    <property type="molecule type" value="Genomic_DNA"/>
</dbReference>
<gene>
    <name evidence="8" type="ORF">UFOPK2656_00087</name>
    <name evidence="9" type="ORF">UFOPK3651_01937</name>
    <name evidence="10" type="ORF">UFOPK3931_01618</name>
    <name evidence="7" type="ORF">UFOPK4189_01691</name>
</gene>
<keyword evidence="3 6" id="KW-0812">Transmembrane</keyword>
<feature type="transmembrane region" description="Helical" evidence="6">
    <location>
        <begin position="186"/>
        <end position="206"/>
    </location>
</feature>
<evidence type="ECO:0000256" key="1">
    <source>
        <dbReference type="ARBA" id="ARBA00004651"/>
    </source>
</evidence>
<dbReference type="EMBL" id="CAEZYF010000001">
    <property type="protein sequence ID" value="CAB4701495.1"/>
    <property type="molecule type" value="Genomic_DNA"/>
</dbReference>
<dbReference type="PANTHER" id="PTHR30482">
    <property type="entry name" value="HIGH-AFFINITY BRANCHED-CHAIN AMINO ACID TRANSPORT SYSTEM PERMEASE"/>
    <property type="match status" value="1"/>
</dbReference>
<evidence type="ECO:0000313" key="10">
    <source>
        <dbReference type="EMBL" id="CAB4993356.1"/>
    </source>
</evidence>
<feature type="transmembrane region" description="Helical" evidence="6">
    <location>
        <begin position="265"/>
        <end position="288"/>
    </location>
</feature>
<dbReference type="EMBL" id="CAFBOL010000040">
    <property type="protein sequence ID" value="CAB4993356.1"/>
    <property type="molecule type" value="Genomic_DNA"/>
</dbReference>
<dbReference type="Pfam" id="PF02653">
    <property type="entry name" value="BPD_transp_2"/>
    <property type="match status" value="1"/>
</dbReference>
<feature type="transmembrane region" description="Helical" evidence="6">
    <location>
        <begin position="121"/>
        <end position="138"/>
    </location>
</feature>
<evidence type="ECO:0000256" key="6">
    <source>
        <dbReference type="SAM" id="Phobius"/>
    </source>
</evidence>
<evidence type="ECO:0000256" key="3">
    <source>
        <dbReference type="ARBA" id="ARBA00022692"/>
    </source>
</evidence>
<dbReference type="PANTHER" id="PTHR30482:SF10">
    <property type="entry name" value="HIGH-AFFINITY BRANCHED-CHAIN AMINO ACID TRANSPORT PROTEIN BRAE"/>
    <property type="match status" value="1"/>
</dbReference>
<comment type="subcellular location">
    <subcellularLocation>
        <location evidence="1">Cell membrane</location>
        <topology evidence="1">Multi-pass membrane protein</topology>
    </subcellularLocation>
</comment>
<sequence length="382" mass="40274">MSLPIHLRSGGLPSWAIRVGATLSVAGLLLWIPTHGSDSLIDTCTTATMLMAAAMSLNLLLGFTGQISLGHSAFFGIGVYTTAIGVTRWGWSPFVTLPVAFAVAFVVGVLVSLPALRIKGVYLALVTLALGLVFPAFVKWPKIEWLTNGSRGLDKTGFKFNKANPTYELFGWNPWGNLRGQNVKPFYFWVGVSIVALVYLVCRGIVKSRMGRSLVAIRDNSTAAAVMGVNLAVTKGIVFGLSAAMCALPGSLSAIRTGTVTPDSALLTVAGSITFLVIMVVGGSGSLWGPVLGAVVYQFIIERTSGWSDPNRIPGAVRPLFSWSDVAPGSGIFALTLILLMFFAPFGIVGLWHKAVATVVTVVPKPAGTASVVHQETAPPES</sequence>
<dbReference type="CDD" id="cd06581">
    <property type="entry name" value="TM_PBP1_LivM_like"/>
    <property type="match status" value="1"/>
</dbReference>
<reference evidence="8" key="1">
    <citation type="submission" date="2020-05" db="EMBL/GenBank/DDBJ databases">
        <authorList>
            <person name="Chiriac C."/>
            <person name="Salcher M."/>
            <person name="Ghai R."/>
            <person name="Kavagutti S V."/>
        </authorList>
    </citation>
    <scope>NUCLEOTIDE SEQUENCE</scope>
</reference>
<organism evidence="8">
    <name type="scientific">freshwater metagenome</name>
    <dbReference type="NCBI Taxonomy" id="449393"/>
    <lineage>
        <taxon>unclassified sequences</taxon>
        <taxon>metagenomes</taxon>
        <taxon>ecological metagenomes</taxon>
    </lineage>
</organism>
<feature type="transmembrane region" description="Helical" evidence="6">
    <location>
        <begin position="97"/>
        <end position="116"/>
    </location>
</feature>
<keyword evidence="5 6" id="KW-0472">Membrane</keyword>
<feature type="transmembrane region" description="Helical" evidence="6">
    <location>
        <begin position="12"/>
        <end position="33"/>
    </location>
</feature>
<dbReference type="EMBL" id="CAFBMT010000010">
    <property type="protein sequence ID" value="CAB4937918.1"/>
    <property type="molecule type" value="Genomic_DNA"/>
</dbReference>
<dbReference type="GO" id="GO:0005886">
    <property type="term" value="C:plasma membrane"/>
    <property type="evidence" value="ECO:0007669"/>
    <property type="project" value="UniProtKB-SubCell"/>
</dbReference>
<dbReference type="InterPro" id="IPR043428">
    <property type="entry name" value="LivM-like"/>
</dbReference>
<dbReference type="AlphaFoldDB" id="A0A6J6PXD0"/>